<dbReference type="SUPFAM" id="SSF52777">
    <property type="entry name" value="CoA-dependent acyltransferases"/>
    <property type="match status" value="1"/>
</dbReference>
<feature type="region of interest" description="Disordered" evidence="4">
    <location>
        <begin position="241"/>
        <end position="262"/>
    </location>
</feature>
<evidence type="ECO:0000313" key="5">
    <source>
        <dbReference type="EnsemblPlants" id="KQL08403"/>
    </source>
</evidence>
<evidence type="ECO:0008006" key="7">
    <source>
        <dbReference type="Google" id="ProtNLM"/>
    </source>
</evidence>
<reference evidence="6" key="1">
    <citation type="journal article" date="2012" name="Nat. Biotechnol.">
        <title>Reference genome sequence of the model plant Setaria.</title>
        <authorList>
            <person name="Bennetzen J.L."/>
            <person name="Schmutz J."/>
            <person name="Wang H."/>
            <person name="Percifield R."/>
            <person name="Hawkins J."/>
            <person name="Pontaroli A.C."/>
            <person name="Estep M."/>
            <person name="Feng L."/>
            <person name="Vaughn J.N."/>
            <person name="Grimwood J."/>
            <person name="Jenkins J."/>
            <person name="Barry K."/>
            <person name="Lindquist E."/>
            <person name="Hellsten U."/>
            <person name="Deshpande S."/>
            <person name="Wang X."/>
            <person name="Wu X."/>
            <person name="Mitros T."/>
            <person name="Triplett J."/>
            <person name="Yang X."/>
            <person name="Ye C.Y."/>
            <person name="Mauro-Herrera M."/>
            <person name="Wang L."/>
            <person name="Li P."/>
            <person name="Sharma M."/>
            <person name="Sharma R."/>
            <person name="Ronald P.C."/>
            <person name="Panaud O."/>
            <person name="Kellogg E.A."/>
            <person name="Brutnell T.P."/>
            <person name="Doust A.N."/>
            <person name="Tuskan G.A."/>
            <person name="Rokhsar D."/>
            <person name="Devos K.M."/>
        </authorList>
    </citation>
    <scope>NUCLEOTIDE SEQUENCE [LARGE SCALE GENOMIC DNA]</scope>
    <source>
        <strain evidence="6">cv. Yugu1</strain>
    </source>
</reference>
<comment type="similarity">
    <text evidence="1">Belongs to the plant acyltransferase family.</text>
</comment>
<dbReference type="Pfam" id="PF02458">
    <property type="entry name" value="Transferase"/>
    <property type="match status" value="1"/>
</dbReference>
<dbReference type="AlphaFoldDB" id="K3XQ30"/>
<dbReference type="PANTHER" id="PTHR31642">
    <property type="entry name" value="TRICHOTHECENE 3-O-ACETYLTRANSFERASE"/>
    <property type="match status" value="1"/>
</dbReference>
<dbReference type="FunFam" id="3.30.559.10:FF:000015">
    <property type="entry name" value="Spermidine hydroxycinnamoyl transferase"/>
    <property type="match status" value="1"/>
</dbReference>
<proteinExistence type="inferred from homology"/>
<dbReference type="PANTHER" id="PTHR31642:SF113">
    <property type="entry name" value="OS01G0924933 PROTEIN"/>
    <property type="match status" value="1"/>
</dbReference>
<name>K3XQ30_SETIT</name>
<dbReference type="EnsemblPlants" id="KQL08403">
    <property type="protein sequence ID" value="KQL08403"/>
    <property type="gene ID" value="SETIT_004010mg"/>
</dbReference>
<keyword evidence="6" id="KW-1185">Reference proteome</keyword>
<accession>K3XQ30</accession>
<protein>
    <recommendedName>
        <fullName evidence="7">Omega-hydroxypalmitate O-feruloyl transferase</fullName>
    </recommendedName>
</protein>
<dbReference type="FunCoup" id="K3XQ30">
    <property type="interactions" value="6"/>
</dbReference>
<keyword evidence="2" id="KW-0808">Transferase</keyword>
<dbReference type="OMA" id="CDMADIG"/>
<dbReference type="GO" id="GO:0016747">
    <property type="term" value="F:acyltransferase activity, transferring groups other than amino-acyl groups"/>
    <property type="evidence" value="ECO:0000318"/>
    <property type="project" value="GO_Central"/>
</dbReference>
<dbReference type="InParanoid" id="K3XQ30"/>
<dbReference type="HOGENOM" id="CLU_014546_2_0_1"/>
<evidence type="ECO:0000313" key="6">
    <source>
        <dbReference type="Proteomes" id="UP000004995"/>
    </source>
</evidence>
<keyword evidence="3" id="KW-0012">Acyltransferase</keyword>
<dbReference type="InterPro" id="IPR023213">
    <property type="entry name" value="CAT-like_dom_sf"/>
</dbReference>
<dbReference type="EMBL" id="AGNK02003440">
    <property type="status" value="NOT_ANNOTATED_CDS"/>
    <property type="molecule type" value="Genomic_DNA"/>
</dbReference>
<evidence type="ECO:0000256" key="3">
    <source>
        <dbReference type="ARBA" id="ARBA00023315"/>
    </source>
</evidence>
<evidence type="ECO:0000256" key="4">
    <source>
        <dbReference type="SAM" id="MobiDB-lite"/>
    </source>
</evidence>
<dbReference type="Proteomes" id="UP000004995">
    <property type="component" value="Unassembled WGS sequence"/>
</dbReference>
<dbReference type="eggNOG" id="ENOG502QS3E">
    <property type="taxonomic scope" value="Eukaryota"/>
</dbReference>
<organism evidence="5 6">
    <name type="scientific">Setaria italica</name>
    <name type="common">Foxtail millet</name>
    <name type="synonym">Panicum italicum</name>
    <dbReference type="NCBI Taxonomy" id="4555"/>
    <lineage>
        <taxon>Eukaryota</taxon>
        <taxon>Viridiplantae</taxon>
        <taxon>Streptophyta</taxon>
        <taxon>Embryophyta</taxon>
        <taxon>Tracheophyta</taxon>
        <taxon>Spermatophyta</taxon>
        <taxon>Magnoliopsida</taxon>
        <taxon>Liliopsida</taxon>
        <taxon>Poales</taxon>
        <taxon>Poaceae</taxon>
        <taxon>PACMAD clade</taxon>
        <taxon>Panicoideae</taxon>
        <taxon>Panicodae</taxon>
        <taxon>Paniceae</taxon>
        <taxon>Cenchrinae</taxon>
        <taxon>Setaria</taxon>
    </lineage>
</organism>
<evidence type="ECO:0000256" key="2">
    <source>
        <dbReference type="ARBA" id="ARBA00022679"/>
    </source>
</evidence>
<evidence type="ECO:0000256" key="1">
    <source>
        <dbReference type="ARBA" id="ARBA00009861"/>
    </source>
</evidence>
<sequence>MSQPPYSCTRTRNPSCYIRAPSISSPPGLQIHHRHCSAADLPLTMQGEPALVPPAAETPKGSYYLSNLDQNIAVIVQTVYCFRAAGGDDGRSASGVLKESLAKVLVHYYPLAGRLTVSGEGKLAVDLTGEGAVFVEAEADCDMADIGDVAEPDPAVLGKLVYSVPGAKNILEMPLLAAQVTKFKCGGFVLGLAINHCMFDGVSAMQFVNSWGETARGLPLSLPPELDRAVLRARDPPRHEFPHHEFAQITDDDGDTPPPPHGGEPLLYRSFRFAPASIARLKVLAPLEGRACTTFEALAGFVWSARTRALGVASSRQSKLLFAVDGRPRFSPPLPAGYFGNAIVLTSAACAAGELAAPAASSMPRAVRLVRGAVEAVTDAYMRSAVDYFEATRARPSLASTLVITAWSRLPFRAADFGWGPPAAYGPAALPEKEVALFLSCGEERGGVRVLLGLPPAAMAEFQRLVEEVTAA</sequence>
<dbReference type="InterPro" id="IPR050317">
    <property type="entry name" value="Plant_Fungal_Acyltransferase"/>
</dbReference>
<dbReference type="Gramene" id="KQL08403">
    <property type="protein sequence ID" value="KQL08403"/>
    <property type="gene ID" value="SETIT_004010mg"/>
</dbReference>
<dbReference type="Gene3D" id="3.30.559.10">
    <property type="entry name" value="Chloramphenicol acetyltransferase-like domain"/>
    <property type="match status" value="2"/>
</dbReference>
<reference evidence="5" key="2">
    <citation type="submission" date="2018-08" db="UniProtKB">
        <authorList>
            <consortium name="EnsemblPlants"/>
        </authorList>
    </citation>
    <scope>IDENTIFICATION</scope>
    <source>
        <strain evidence="5">Yugu1</strain>
    </source>
</reference>